<dbReference type="EMBL" id="BPQH01000019">
    <property type="protein sequence ID" value="GJD52397.1"/>
    <property type="molecule type" value="Genomic_DNA"/>
</dbReference>
<gene>
    <name evidence="1" type="ORF">OPKNFCMD_5162</name>
</gene>
<dbReference type="Pfam" id="PF22758">
    <property type="entry name" value="Phage_cement"/>
    <property type="match status" value="1"/>
</dbReference>
<dbReference type="InterPro" id="IPR054438">
    <property type="entry name" value="Struct_cement_gp24/gp6"/>
</dbReference>
<evidence type="ECO:0000313" key="1">
    <source>
        <dbReference type="EMBL" id="GJD52397.1"/>
    </source>
</evidence>
<evidence type="ECO:0008006" key="3">
    <source>
        <dbReference type="Google" id="ProtNLM"/>
    </source>
</evidence>
<proteinExistence type="predicted"/>
<dbReference type="RefSeq" id="WP_128566499.1">
    <property type="nucleotide sequence ID" value="NZ_BPQH01000019.1"/>
</dbReference>
<dbReference type="Proteomes" id="UP001055167">
    <property type="component" value="Unassembled WGS sequence"/>
</dbReference>
<comment type="caution">
    <text evidence="1">The sequence shown here is derived from an EMBL/GenBank/DDBJ whole genome shotgun (WGS) entry which is preliminary data.</text>
</comment>
<name>A0ABQ4R4N1_9HYPH</name>
<keyword evidence="2" id="KW-1185">Reference proteome</keyword>
<reference evidence="1" key="2">
    <citation type="submission" date="2021-08" db="EMBL/GenBank/DDBJ databases">
        <authorList>
            <person name="Tani A."/>
            <person name="Ola A."/>
            <person name="Ogura Y."/>
            <person name="Katsura K."/>
            <person name="Hayashi T."/>
        </authorList>
    </citation>
    <scope>NUCLEOTIDE SEQUENCE</scope>
    <source>
        <strain evidence="1">KCTC 52305</strain>
    </source>
</reference>
<sequence length="146" mass="14376">MPPVQTTYPGRPGPAYEGMLAGQEPAGIVSRTVETPEGIGFGKPAFQGARDDGIAAAGAVFRGIVLVDHNVRPSGAGDAFAKGETAPVLVRGVVWVAVSGTVAAGAPAFLTPAGAVTAAAAGNTPMPDAHFDSSAAAGGLARLRLS</sequence>
<evidence type="ECO:0000313" key="2">
    <source>
        <dbReference type="Proteomes" id="UP001055167"/>
    </source>
</evidence>
<accession>A0ABQ4R4N1</accession>
<organism evidence="1 2">
    <name type="scientific">Methylobacterium crusticola</name>
    <dbReference type="NCBI Taxonomy" id="1697972"/>
    <lineage>
        <taxon>Bacteria</taxon>
        <taxon>Pseudomonadati</taxon>
        <taxon>Pseudomonadota</taxon>
        <taxon>Alphaproteobacteria</taxon>
        <taxon>Hyphomicrobiales</taxon>
        <taxon>Methylobacteriaceae</taxon>
        <taxon>Methylobacterium</taxon>
    </lineage>
</organism>
<protein>
    <recommendedName>
        <fullName evidence="3">DUF2190 family protein</fullName>
    </recommendedName>
</protein>
<reference evidence="1" key="1">
    <citation type="journal article" date="2021" name="Front. Microbiol.">
        <title>Comprehensive Comparative Genomics and Phenotyping of Methylobacterium Species.</title>
        <authorList>
            <person name="Alessa O."/>
            <person name="Ogura Y."/>
            <person name="Fujitani Y."/>
            <person name="Takami H."/>
            <person name="Hayashi T."/>
            <person name="Sahin N."/>
            <person name="Tani A."/>
        </authorList>
    </citation>
    <scope>NUCLEOTIDE SEQUENCE</scope>
    <source>
        <strain evidence="1">KCTC 52305</strain>
    </source>
</reference>